<evidence type="ECO:0000313" key="3">
    <source>
        <dbReference type="EMBL" id="KAF7351612.1"/>
    </source>
</evidence>
<dbReference type="InterPro" id="IPR043708">
    <property type="entry name" value="DUF5648"/>
</dbReference>
<gene>
    <name evidence="3" type="ORF">MSAN_01593700</name>
</gene>
<keyword evidence="1" id="KW-0732">Signal</keyword>
<feature type="signal peptide" evidence="1">
    <location>
        <begin position="1"/>
        <end position="19"/>
    </location>
</feature>
<keyword evidence="4" id="KW-1185">Reference proteome</keyword>
<dbReference type="EMBL" id="JACAZH010000013">
    <property type="protein sequence ID" value="KAF7351612.1"/>
    <property type="molecule type" value="Genomic_DNA"/>
</dbReference>
<evidence type="ECO:0000256" key="1">
    <source>
        <dbReference type="SAM" id="SignalP"/>
    </source>
</evidence>
<sequence length="191" mass="20265">MQHLFAAILFSIGVGLTSAISNIHAPALVGTGRSAATCGDPDDSLVFYRIHSPTGFSYSYGTDLSFVNTGIRNEGYLLDGVMGRVFVTQEESTVPCYSLLSNALSDTLLTTNATERDAAVAAGYGLDPAGQTYIYPTEICGSIPMYRLYNSPQTSHFVTTSESERLNAISTSGYADQGIMGYILPATPSAC</sequence>
<feature type="domain" description="DUF5648" evidence="2">
    <location>
        <begin position="47"/>
        <end position="183"/>
    </location>
</feature>
<evidence type="ECO:0000313" key="4">
    <source>
        <dbReference type="Proteomes" id="UP000623467"/>
    </source>
</evidence>
<dbReference type="AlphaFoldDB" id="A0A8H7CXB2"/>
<accession>A0A8H7CXB2</accession>
<protein>
    <recommendedName>
        <fullName evidence="2">DUF5648 domain-containing protein</fullName>
    </recommendedName>
</protein>
<dbReference type="OrthoDB" id="9971254at2759"/>
<reference evidence="3" key="1">
    <citation type="submission" date="2020-05" db="EMBL/GenBank/DDBJ databases">
        <title>Mycena genomes resolve the evolution of fungal bioluminescence.</title>
        <authorList>
            <person name="Tsai I.J."/>
        </authorList>
    </citation>
    <scope>NUCLEOTIDE SEQUENCE</scope>
    <source>
        <strain evidence="3">160909Yilan</strain>
    </source>
</reference>
<dbReference type="Proteomes" id="UP000623467">
    <property type="component" value="Unassembled WGS sequence"/>
</dbReference>
<name>A0A8H7CXB2_9AGAR</name>
<evidence type="ECO:0000259" key="2">
    <source>
        <dbReference type="Pfam" id="PF18885"/>
    </source>
</evidence>
<organism evidence="3 4">
    <name type="scientific">Mycena sanguinolenta</name>
    <dbReference type="NCBI Taxonomy" id="230812"/>
    <lineage>
        <taxon>Eukaryota</taxon>
        <taxon>Fungi</taxon>
        <taxon>Dikarya</taxon>
        <taxon>Basidiomycota</taxon>
        <taxon>Agaricomycotina</taxon>
        <taxon>Agaricomycetes</taxon>
        <taxon>Agaricomycetidae</taxon>
        <taxon>Agaricales</taxon>
        <taxon>Marasmiineae</taxon>
        <taxon>Mycenaceae</taxon>
        <taxon>Mycena</taxon>
    </lineage>
</organism>
<proteinExistence type="predicted"/>
<comment type="caution">
    <text evidence="3">The sequence shown here is derived from an EMBL/GenBank/DDBJ whole genome shotgun (WGS) entry which is preliminary data.</text>
</comment>
<dbReference type="Pfam" id="PF18885">
    <property type="entry name" value="DUF5648"/>
    <property type="match status" value="1"/>
</dbReference>
<feature type="chain" id="PRO_5034031625" description="DUF5648 domain-containing protein" evidence="1">
    <location>
        <begin position="20"/>
        <end position="191"/>
    </location>
</feature>